<reference evidence="2 3" key="1">
    <citation type="submission" date="2020-12" db="EMBL/GenBank/DDBJ databases">
        <title>Vagococcus allomyrinae sp. nov. and Enterococcus lavae sp. nov., isolated from the larvae of Allomyrina dichotoma.</title>
        <authorList>
            <person name="Lee S.D."/>
        </authorList>
    </citation>
    <scope>NUCLEOTIDE SEQUENCE [LARGE SCALE GENOMIC DNA]</scope>
    <source>
        <strain evidence="2 3">BWM-S5</strain>
    </source>
</reference>
<dbReference type="EMBL" id="JAEDXU010000001">
    <property type="protein sequence ID" value="MBP1045302.1"/>
    <property type="molecule type" value="Genomic_DNA"/>
</dbReference>
<accession>A0ABS4CFH6</accession>
<evidence type="ECO:0000313" key="2">
    <source>
        <dbReference type="EMBL" id="MBP1045302.1"/>
    </source>
</evidence>
<gene>
    <name evidence="2" type="ORF">I6N96_03365</name>
</gene>
<dbReference type="CDD" id="cd00093">
    <property type="entry name" value="HTH_XRE"/>
    <property type="match status" value="1"/>
</dbReference>
<keyword evidence="3" id="KW-1185">Reference proteome</keyword>
<dbReference type="SMART" id="SM00530">
    <property type="entry name" value="HTH_XRE"/>
    <property type="match status" value="1"/>
</dbReference>
<dbReference type="SUPFAM" id="SSF47413">
    <property type="entry name" value="lambda repressor-like DNA-binding domains"/>
    <property type="match status" value="1"/>
</dbReference>
<dbReference type="RefSeq" id="WP_209556072.1">
    <property type="nucleotide sequence ID" value="NZ_JAEDXU010000001.1"/>
</dbReference>
<comment type="caution">
    <text evidence="2">The sequence shown here is derived from an EMBL/GenBank/DDBJ whole genome shotgun (WGS) entry which is preliminary data.</text>
</comment>
<dbReference type="InterPro" id="IPR010982">
    <property type="entry name" value="Lambda_DNA-bd_dom_sf"/>
</dbReference>
<dbReference type="Pfam" id="PF01381">
    <property type="entry name" value="HTH_3"/>
    <property type="match status" value="1"/>
</dbReference>
<evidence type="ECO:0000259" key="1">
    <source>
        <dbReference type="PROSITE" id="PS50943"/>
    </source>
</evidence>
<organism evidence="2 3">
    <name type="scientific">Enterococcus larvae</name>
    <dbReference type="NCBI Taxonomy" id="2794352"/>
    <lineage>
        <taxon>Bacteria</taxon>
        <taxon>Bacillati</taxon>
        <taxon>Bacillota</taxon>
        <taxon>Bacilli</taxon>
        <taxon>Lactobacillales</taxon>
        <taxon>Enterococcaceae</taxon>
        <taxon>Enterococcus</taxon>
    </lineage>
</organism>
<evidence type="ECO:0000313" key="3">
    <source>
        <dbReference type="Proteomes" id="UP000673375"/>
    </source>
</evidence>
<protein>
    <submittedName>
        <fullName evidence="2">Helix-turn-helix transcriptional regulator</fullName>
    </submittedName>
</protein>
<name>A0ABS4CFH6_9ENTE</name>
<sequence>MEIRDRFKLVREALGLSQAEFGQRLSLERSTISLIERKQRNLTDRTIKDVSREFRIDPLWLDNGEGEMFLEQEEDDEVTKFLAKVAFGENKFHQNLFKTFARMDQSEWDALEGIVDKYLEVSGKKIETD</sequence>
<feature type="domain" description="HTH cro/C1-type" evidence="1">
    <location>
        <begin position="7"/>
        <end position="61"/>
    </location>
</feature>
<dbReference type="Gene3D" id="1.10.260.40">
    <property type="entry name" value="lambda repressor-like DNA-binding domains"/>
    <property type="match status" value="1"/>
</dbReference>
<dbReference type="InterPro" id="IPR001387">
    <property type="entry name" value="Cro/C1-type_HTH"/>
</dbReference>
<proteinExistence type="predicted"/>
<dbReference type="Proteomes" id="UP000673375">
    <property type="component" value="Unassembled WGS sequence"/>
</dbReference>
<dbReference type="PROSITE" id="PS50943">
    <property type="entry name" value="HTH_CROC1"/>
    <property type="match status" value="1"/>
</dbReference>